<dbReference type="OrthoDB" id="6971689at2"/>
<evidence type="ECO:0000313" key="2">
    <source>
        <dbReference type="Proteomes" id="UP000054893"/>
    </source>
</evidence>
<gene>
    <name evidence="1" type="ORF">AWB64_01262</name>
</gene>
<dbReference type="Proteomes" id="UP000054893">
    <property type="component" value="Unassembled WGS sequence"/>
</dbReference>
<dbReference type="EMBL" id="FCOC02000002">
    <property type="protein sequence ID" value="SAL18549.1"/>
    <property type="molecule type" value="Genomic_DNA"/>
</dbReference>
<sequence>MFKGFNLKFDDASDFSTRLITQYGALSERFRTRKLDARSHISSYLKNGAVDARKLQSDWFAAVKADVFISHSHADEALAMALGAALEYKFDLRCFIDSCVWGNSDELLKEIDNEFCLRPSKETYDYDKRNRSTSHVHMMLQGALTKMIDHTECVIFLNTPQSMVTGTGLTQESQTASPWIYAEVLATKVIRKQQPKREIEGHRKSAMESEAAVYDSVPAFYHDLDLQHLTLLRSHEVERWLRSGERGLKALDYLYLM</sequence>
<evidence type="ECO:0000313" key="1">
    <source>
        <dbReference type="EMBL" id="SAL18549.1"/>
    </source>
</evidence>
<organism evidence="1 2">
    <name type="scientific">Caballeronia sordidicola</name>
    <name type="common">Burkholderia sordidicola</name>
    <dbReference type="NCBI Taxonomy" id="196367"/>
    <lineage>
        <taxon>Bacteria</taxon>
        <taxon>Pseudomonadati</taxon>
        <taxon>Pseudomonadota</taxon>
        <taxon>Betaproteobacteria</taxon>
        <taxon>Burkholderiales</taxon>
        <taxon>Burkholderiaceae</taxon>
        <taxon>Caballeronia</taxon>
    </lineage>
</organism>
<protein>
    <recommendedName>
        <fullName evidence="3">TIR domain-containing protein</fullName>
    </recommendedName>
</protein>
<dbReference type="RefSeq" id="WP_060817703.1">
    <property type="nucleotide sequence ID" value="NZ_FCOC02000002.1"/>
</dbReference>
<dbReference type="AlphaFoldDB" id="A0A158FGT4"/>
<proteinExistence type="predicted"/>
<evidence type="ECO:0008006" key="3">
    <source>
        <dbReference type="Google" id="ProtNLM"/>
    </source>
</evidence>
<accession>A0A158FGT4</accession>
<reference evidence="1 2" key="1">
    <citation type="submission" date="2016-01" db="EMBL/GenBank/DDBJ databases">
        <authorList>
            <person name="Oliw E.H."/>
        </authorList>
    </citation>
    <scope>NUCLEOTIDE SEQUENCE [LARGE SCALE GENOMIC DNA]</scope>
    <source>
        <strain evidence="1">LMG 22029</strain>
    </source>
</reference>
<name>A0A158FGT4_CABSO</name>